<keyword evidence="8" id="KW-1185">Reference proteome</keyword>
<proteinExistence type="predicted"/>
<comment type="pathway">
    <text evidence="1">Cofactor biosynthesis; adenosylcobalamin biosynthesis.</text>
</comment>
<dbReference type="SUPFAM" id="SSF53335">
    <property type="entry name" value="S-adenosyl-L-methionine-dependent methyltransferases"/>
    <property type="match status" value="1"/>
</dbReference>
<sequence>MSTNAQSAPTAGGGPWLSIVGIGEDGPAGLGKTALGAIAAAEWVFGARRHLELLPTHLDGQGAQQRREPWPQPFDLAFERVFSLRGSAVCVLASGDPMWFGAGAKLAARLAPGEYRVLPALSSTQLAAARLGWPLQDATVLRPVSADPPLAPELALTRVRLHLADGARLLILSADARTPGLLAELLRGDGWGASVLTVFERLGGPAERRREAAADHWAESDIDPLNLIAVVCRAPAGWRPRPRRTALPDDAFSHDGQLTKRDVRALTLSRLAPGPGELLWDVGAGCGSIGIEWMRSEDGCRALAIEPDAGRRGMIAHNAAALGVPELVVVAGRAPDALADLPAPDAVFIGGGLTAAGIAERCWAALRPGGRLVANAVTLQSEAALAALRAEIGGALTRVQAADAAPLGRFDGWRPAMPITILAATKPGDESLVET</sequence>
<accession>A0ABS1CGX7</accession>
<dbReference type="PIRSF" id="PIRSF036428">
    <property type="entry name" value="CobL"/>
    <property type="match status" value="1"/>
</dbReference>
<evidence type="ECO:0000256" key="2">
    <source>
        <dbReference type="ARBA" id="ARBA00022573"/>
    </source>
</evidence>
<dbReference type="InterPro" id="IPR029063">
    <property type="entry name" value="SAM-dependent_MTases_sf"/>
</dbReference>
<dbReference type="RefSeq" id="WP_200236934.1">
    <property type="nucleotide sequence ID" value="NZ_NRRV01000022.1"/>
</dbReference>
<keyword evidence="3" id="KW-0489">Methyltransferase</keyword>
<dbReference type="CDD" id="cd11644">
    <property type="entry name" value="Precorrin-6Y-MT"/>
    <property type="match status" value="1"/>
</dbReference>
<feature type="domain" description="Tetrapyrrole methylase" evidence="6">
    <location>
        <begin position="17"/>
        <end position="210"/>
    </location>
</feature>
<keyword evidence="5" id="KW-0949">S-adenosyl-L-methionine</keyword>
<comment type="caution">
    <text evidence="7">The sequence shown here is derived from an EMBL/GenBank/DDBJ whole genome shotgun (WGS) entry which is preliminary data.</text>
</comment>
<gene>
    <name evidence="7" type="ORF">CKO31_10540</name>
</gene>
<dbReference type="Proteomes" id="UP000748752">
    <property type="component" value="Unassembled WGS sequence"/>
</dbReference>
<dbReference type="Gene3D" id="3.40.50.150">
    <property type="entry name" value="Vaccinia Virus protein VP39"/>
    <property type="match status" value="1"/>
</dbReference>
<dbReference type="SUPFAM" id="SSF53790">
    <property type="entry name" value="Tetrapyrrole methylase"/>
    <property type="match status" value="1"/>
</dbReference>
<dbReference type="InterPro" id="IPR050714">
    <property type="entry name" value="Cobalamin_biosynth_MTase"/>
</dbReference>
<dbReference type="PANTHER" id="PTHR43182:SF1">
    <property type="entry name" value="COBALT-PRECORRIN-7 C(5)-METHYLTRANSFERASE"/>
    <property type="match status" value="1"/>
</dbReference>
<dbReference type="InterPro" id="IPR014008">
    <property type="entry name" value="Cbl_synth_MTase_CbiT"/>
</dbReference>
<keyword evidence="2" id="KW-0169">Cobalamin biosynthesis</keyword>
<dbReference type="EMBL" id="NRRV01000022">
    <property type="protein sequence ID" value="MBK1631170.1"/>
    <property type="molecule type" value="Genomic_DNA"/>
</dbReference>
<dbReference type="InterPro" id="IPR012818">
    <property type="entry name" value="CbiE"/>
</dbReference>
<dbReference type="NCBIfam" id="TIGR02469">
    <property type="entry name" value="CbiT"/>
    <property type="match status" value="1"/>
</dbReference>
<name>A0ABS1CGX7_9GAMM</name>
<evidence type="ECO:0000256" key="5">
    <source>
        <dbReference type="ARBA" id="ARBA00022691"/>
    </source>
</evidence>
<evidence type="ECO:0000313" key="8">
    <source>
        <dbReference type="Proteomes" id="UP000748752"/>
    </source>
</evidence>
<dbReference type="PANTHER" id="PTHR43182">
    <property type="entry name" value="COBALT-PRECORRIN-6B C(15)-METHYLTRANSFERASE (DECARBOXYLATING)"/>
    <property type="match status" value="1"/>
</dbReference>
<dbReference type="InterPro" id="IPR035996">
    <property type="entry name" value="4pyrrol_Methylase_sf"/>
</dbReference>
<reference evidence="7 8" key="1">
    <citation type="journal article" date="2020" name="Microorganisms">
        <title>Osmotic Adaptation and Compatible Solute Biosynthesis of Phototrophic Bacteria as Revealed from Genome Analyses.</title>
        <authorList>
            <person name="Imhoff J.F."/>
            <person name="Rahn T."/>
            <person name="Kunzel S."/>
            <person name="Keller A."/>
            <person name="Neulinger S.C."/>
        </authorList>
    </citation>
    <scope>NUCLEOTIDE SEQUENCE [LARGE SCALE GENOMIC DNA]</scope>
    <source>
        <strain evidence="7 8">DSM 6210</strain>
    </source>
</reference>
<dbReference type="InterPro" id="IPR006365">
    <property type="entry name" value="Cbl_synth_CobL"/>
</dbReference>
<dbReference type="InterPro" id="IPR000878">
    <property type="entry name" value="4pyrrol_Mease"/>
</dbReference>
<evidence type="ECO:0000256" key="3">
    <source>
        <dbReference type="ARBA" id="ARBA00022603"/>
    </source>
</evidence>
<dbReference type="NCBIfam" id="TIGR02467">
    <property type="entry name" value="CbiE"/>
    <property type="match status" value="1"/>
</dbReference>
<dbReference type="InterPro" id="IPR014777">
    <property type="entry name" value="4pyrrole_Mease_sub1"/>
</dbReference>
<evidence type="ECO:0000256" key="1">
    <source>
        <dbReference type="ARBA" id="ARBA00004953"/>
    </source>
</evidence>
<evidence type="ECO:0000256" key="4">
    <source>
        <dbReference type="ARBA" id="ARBA00022679"/>
    </source>
</evidence>
<evidence type="ECO:0000313" key="7">
    <source>
        <dbReference type="EMBL" id="MBK1631170.1"/>
    </source>
</evidence>
<dbReference type="Gene3D" id="3.40.1010.10">
    <property type="entry name" value="Cobalt-precorrin-4 Transmethylase, Domain 1"/>
    <property type="match status" value="1"/>
</dbReference>
<evidence type="ECO:0000259" key="6">
    <source>
        <dbReference type="Pfam" id="PF00590"/>
    </source>
</evidence>
<keyword evidence="4" id="KW-0808">Transferase</keyword>
<dbReference type="CDD" id="cd02440">
    <property type="entry name" value="AdoMet_MTases"/>
    <property type="match status" value="1"/>
</dbReference>
<protein>
    <submittedName>
        <fullName evidence="7">Cobalamin biosynthesis bifunctional protein CbiET</fullName>
    </submittedName>
</protein>
<dbReference type="Pfam" id="PF00590">
    <property type="entry name" value="TP_methylase"/>
    <property type="match status" value="1"/>
</dbReference>
<organism evidence="7 8">
    <name type="scientific">Thiohalocapsa halophila</name>
    <dbReference type="NCBI Taxonomy" id="69359"/>
    <lineage>
        <taxon>Bacteria</taxon>
        <taxon>Pseudomonadati</taxon>
        <taxon>Pseudomonadota</taxon>
        <taxon>Gammaproteobacteria</taxon>
        <taxon>Chromatiales</taxon>
        <taxon>Chromatiaceae</taxon>
        <taxon>Thiohalocapsa</taxon>
    </lineage>
</organism>